<evidence type="ECO:0000313" key="4">
    <source>
        <dbReference type="Proteomes" id="UP000078148"/>
    </source>
</evidence>
<dbReference type="InterPro" id="IPR005627">
    <property type="entry name" value="CutC-like"/>
</dbReference>
<reference evidence="4" key="1">
    <citation type="submission" date="2015-10" db="EMBL/GenBank/DDBJ databases">
        <title>Genome of Paenibacillus bovis sp. nov.</title>
        <authorList>
            <person name="Wu Z."/>
            <person name="Gao C."/>
            <person name="Liu Z."/>
            <person name="Zheng H."/>
        </authorList>
    </citation>
    <scope>NUCLEOTIDE SEQUENCE [LARGE SCALE GENOMIC DNA]</scope>
    <source>
        <strain evidence="4">BD3526</strain>
    </source>
</reference>
<comment type="similarity">
    <text evidence="1 2">Belongs to the CutC family.</text>
</comment>
<dbReference type="AlphaFoldDB" id="A0A172ZD34"/>
<evidence type="ECO:0000313" key="3">
    <source>
        <dbReference type="EMBL" id="ANF95439.1"/>
    </source>
</evidence>
<dbReference type="GO" id="GO:0005507">
    <property type="term" value="F:copper ion binding"/>
    <property type="evidence" value="ECO:0007669"/>
    <property type="project" value="TreeGrafter"/>
</dbReference>
<dbReference type="GO" id="GO:0005737">
    <property type="term" value="C:cytoplasm"/>
    <property type="evidence" value="ECO:0007669"/>
    <property type="project" value="UniProtKB-SubCell"/>
</dbReference>
<dbReference type="Pfam" id="PF03932">
    <property type="entry name" value="CutC"/>
    <property type="match status" value="1"/>
</dbReference>
<dbReference type="OrthoDB" id="9815677at2"/>
<dbReference type="HAMAP" id="MF_00795">
    <property type="entry name" value="CutC"/>
    <property type="match status" value="1"/>
</dbReference>
<dbReference type="EMBL" id="CP013023">
    <property type="protein sequence ID" value="ANF95439.1"/>
    <property type="molecule type" value="Genomic_DNA"/>
</dbReference>
<comment type="subcellular location">
    <subcellularLocation>
        <location evidence="2">Cytoplasm</location>
    </subcellularLocation>
</comment>
<dbReference type="PANTHER" id="PTHR12598:SF0">
    <property type="entry name" value="COPPER HOMEOSTASIS PROTEIN CUTC HOMOLOG"/>
    <property type="match status" value="1"/>
</dbReference>
<sequence length="234" mass="25234">MSDDILLEVIATTPEDARIAAAAGANRIELIASQQEGGLTPPLDLIQQITAESPIPVNVMIRPHSRSFYYTPEELGQMVHDIRQIAAHTQASALVLGVLNASGQIDEPALQQLLAAADGLPVTFHRAFDEIADQEQALYTLSRYPSITRILTSGGQASVLDAKDTIIRLNRIAQQQQIGLIAGAGLTLESLDEFVRGTGVQEVHLGSAVRQDSNIHLPLDAKRIRQAKAALLVR</sequence>
<dbReference type="PANTHER" id="PTHR12598">
    <property type="entry name" value="COPPER HOMEOSTASIS PROTEIN CUTC"/>
    <property type="match status" value="1"/>
</dbReference>
<accession>A0A172ZD34</accession>
<proteinExistence type="inferred from homology"/>
<dbReference type="Gene3D" id="3.20.20.380">
    <property type="entry name" value="Copper homeostasis (CutC) domain"/>
    <property type="match status" value="1"/>
</dbReference>
<comment type="caution">
    <text evidence="2">Once thought to be involved in copper homeostasis, experiments in E.coli have shown this is not the case.</text>
</comment>
<dbReference type="KEGG" id="pbv:AR543_05045"/>
<name>A0A172ZD34_9BACL</name>
<evidence type="ECO:0000256" key="1">
    <source>
        <dbReference type="ARBA" id="ARBA00007768"/>
    </source>
</evidence>
<evidence type="ECO:0000256" key="2">
    <source>
        <dbReference type="HAMAP-Rule" id="MF_00795"/>
    </source>
</evidence>
<protein>
    <recommendedName>
        <fullName evidence="2">PF03932 family protein CutC</fullName>
    </recommendedName>
</protein>
<dbReference type="STRING" id="1616788.AR543_05045"/>
<dbReference type="InterPro" id="IPR036822">
    <property type="entry name" value="CutC-like_dom_sf"/>
</dbReference>
<organism evidence="3 4">
    <name type="scientific">Paenibacillus bovis</name>
    <dbReference type="NCBI Taxonomy" id="1616788"/>
    <lineage>
        <taxon>Bacteria</taxon>
        <taxon>Bacillati</taxon>
        <taxon>Bacillota</taxon>
        <taxon>Bacilli</taxon>
        <taxon>Bacillales</taxon>
        <taxon>Paenibacillaceae</taxon>
        <taxon>Paenibacillus</taxon>
    </lineage>
</organism>
<dbReference type="SUPFAM" id="SSF110395">
    <property type="entry name" value="CutC-like"/>
    <property type="match status" value="1"/>
</dbReference>
<keyword evidence="2" id="KW-0963">Cytoplasm</keyword>
<dbReference type="RefSeq" id="WP_060532376.1">
    <property type="nucleotide sequence ID" value="NZ_CP013023.1"/>
</dbReference>
<keyword evidence="4" id="KW-1185">Reference proteome</keyword>
<gene>
    <name evidence="2" type="primary">cutC</name>
    <name evidence="3" type="ORF">AR543_05045</name>
</gene>
<dbReference type="Proteomes" id="UP000078148">
    <property type="component" value="Chromosome"/>
</dbReference>
<reference evidence="3 4" key="2">
    <citation type="journal article" date="2016" name="Int. J. Syst. Evol. Microbiol.">
        <title>Paenibacillus bovis sp. nov., isolated from raw yak (Bos grunniens) milk.</title>
        <authorList>
            <person name="Gao C."/>
            <person name="Han J."/>
            <person name="Liu Z."/>
            <person name="Xu X."/>
            <person name="Hang F."/>
            <person name="Wu Z."/>
        </authorList>
    </citation>
    <scope>NUCLEOTIDE SEQUENCE [LARGE SCALE GENOMIC DNA]</scope>
    <source>
        <strain evidence="3 4">BD3526</strain>
    </source>
</reference>